<organism evidence="6 7">
    <name type="scientific">Antricoccus suffuscus</name>
    <dbReference type="NCBI Taxonomy" id="1629062"/>
    <lineage>
        <taxon>Bacteria</taxon>
        <taxon>Bacillati</taxon>
        <taxon>Actinomycetota</taxon>
        <taxon>Actinomycetes</taxon>
        <taxon>Geodermatophilales</taxon>
        <taxon>Antricoccaceae</taxon>
        <taxon>Antricoccus</taxon>
    </lineage>
</organism>
<keyword evidence="2" id="KW-0479">Metal-binding</keyword>
<dbReference type="Proteomes" id="UP000237752">
    <property type="component" value="Unassembled WGS sequence"/>
</dbReference>
<evidence type="ECO:0000313" key="7">
    <source>
        <dbReference type="Proteomes" id="UP000237752"/>
    </source>
</evidence>
<dbReference type="OrthoDB" id="5177904at2"/>
<dbReference type="RefSeq" id="WP_106346974.1">
    <property type="nucleotide sequence ID" value="NZ_PVUE01000001.1"/>
</dbReference>
<comment type="similarity">
    <text evidence="1">Belongs to the metallo-beta-lactamase superfamily.</text>
</comment>
<dbReference type="InterPro" id="IPR001279">
    <property type="entry name" value="Metallo-B-lactamas"/>
</dbReference>
<reference evidence="6 7" key="1">
    <citation type="submission" date="2018-03" db="EMBL/GenBank/DDBJ databases">
        <title>Genomic Encyclopedia of Archaeal and Bacterial Type Strains, Phase II (KMG-II): from individual species to whole genera.</title>
        <authorList>
            <person name="Goeker M."/>
        </authorList>
    </citation>
    <scope>NUCLEOTIDE SEQUENCE [LARGE SCALE GENOMIC DNA]</scope>
    <source>
        <strain evidence="6 7">DSM 100065</strain>
    </source>
</reference>
<dbReference type="SUPFAM" id="SSF56281">
    <property type="entry name" value="Metallo-hydrolase/oxidoreductase"/>
    <property type="match status" value="1"/>
</dbReference>
<dbReference type="AlphaFoldDB" id="A0A2T1A5N4"/>
<dbReference type="GO" id="GO:0046872">
    <property type="term" value="F:metal ion binding"/>
    <property type="evidence" value="ECO:0007669"/>
    <property type="project" value="UniProtKB-KW"/>
</dbReference>
<dbReference type="InterPro" id="IPR036866">
    <property type="entry name" value="RibonucZ/Hydroxyglut_hydro"/>
</dbReference>
<dbReference type="SMART" id="SM00849">
    <property type="entry name" value="Lactamase_B"/>
    <property type="match status" value="1"/>
</dbReference>
<dbReference type="Pfam" id="PF00753">
    <property type="entry name" value="Lactamase_B"/>
    <property type="match status" value="1"/>
</dbReference>
<gene>
    <name evidence="6" type="ORF">CLV47_10123</name>
</gene>
<evidence type="ECO:0000259" key="5">
    <source>
        <dbReference type="SMART" id="SM00849"/>
    </source>
</evidence>
<evidence type="ECO:0000256" key="1">
    <source>
        <dbReference type="ARBA" id="ARBA00007749"/>
    </source>
</evidence>
<sequence>MGITQSWQVGDVTITSVPEIAMSGFGSWLLPDVTPTVIDEHDWLGDFVDTNGELIGMVQSFAIDTAGTKVLVDTGLGNDKSIPRPEWNDLHTPFLEDLTDAGFAPRDVDIVFMTHLHMDHMGWNTRLDGDAWVPTFTEARYLTARPEYDYWTTTDLPPERRIMYTQSIDPVYDAGLLDLIDVPQRLEIAPDVFVVPTPGHTPGHSSILVESQGATAIITGDCMHHPAQIADVGICAAVDFDAQQAVRTRRKLLADLDGTDGLLIGSHFARPTAGRIAGNTFVTGA</sequence>
<protein>
    <submittedName>
        <fullName evidence="6">Glyoxylase-like metal-dependent hydrolase (Beta-lactamase superfamily II)</fullName>
    </submittedName>
</protein>
<comment type="caution">
    <text evidence="6">The sequence shown here is derived from an EMBL/GenBank/DDBJ whole genome shotgun (WGS) entry which is preliminary data.</text>
</comment>
<proteinExistence type="inferred from homology"/>
<keyword evidence="3 6" id="KW-0378">Hydrolase</keyword>
<dbReference type="InterPro" id="IPR051013">
    <property type="entry name" value="MBL_superfamily_lactonases"/>
</dbReference>
<keyword evidence="7" id="KW-1185">Reference proteome</keyword>
<accession>A0A2T1A5N4</accession>
<dbReference type="EMBL" id="PVUE01000001">
    <property type="protein sequence ID" value="PRZ43899.1"/>
    <property type="molecule type" value="Genomic_DNA"/>
</dbReference>
<dbReference type="GO" id="GO:0016787">
    <property type="term" value="F:hydrolase activity"/>
    <property type="evidence" value="ECO:0007669"/>
    <property type="project" value="UniProtKB-KW"/>
</dbReference>
<dbReference type="Gene3D" id="3.60.15.10">
    <property type="entry name" value="Ribonuclease Z/Hydroxyacylglutathione hydrolase-like"/>
    <property type="match status" value="1"/>
</dbReference>
<dbReference type="PANTHER" id="PTHR42978">
    <property type="entry name" value="QUORUM-QUENCHING LACTONASE YTNP-RELATED-RELATED"/>
    <property type="match status" value="1"/>
</dbReference>
<evidence type="ECO:0000256" key="3">
    <source>
        <dbReference type="ARBA" id="ARBA00022801"/>
    </source>
</evidence>
<feature type="domain" description="Metallo-beta-lactamase" evidence="5">
    <location>
        <begin position="57"/>
        <end position="267"/>
    </location>
</feature>
<dbReference type="CDD" id="cd16277">
    <property type="entry name" value="metallo-hydrolase-like_MBL-fold"/>
    <property type="match status" value="1"/>
</dbReference>
<evidence type="ECO:0000313" key="6">
    <source>
        <dbReference type="EMBL" id="PRZ43899.1"/>
    </source>
</evidence>
<keyword evidence="4" id="KW-0862">Zinc</keyword>
<evidence type="ECO:0000256" key="4">
    <source>
        <dbReference type="ARBA" id="ARBA00022833"/>
    </source>
</evidence>
<dbReference type="PANTHER" id="PTHR42978:SF6">
    <property type="entry name" value="QUORUM-QUENCHING LACTONASE YTNP-RELATED"/>
    <property type="match status" value="1"/>
</dbReference>
<evidence type="ECO:0000256" key="2">
    <source>
        <dbReference type="ARBA" id="ARBA00022723"/>
    </source>
</evidence>
<name>A0A2T1A5N4_9ACTN</name>